<evidence type="ECO:0000259" key="8">
    <source>
        <dbReference type="Pfam" id="PF05649"/>
    </source>
</evidence>
<keyword evidence="4" id="KW-0378">Hydrolase</keyword>
<dbReference type="Gene3D" id="3.40.390.10">
    <property type="entry name" value="Collagenase (Catalytic Domain)"/>
    <property type="match status" value="2"/>
</dbReference>
<feature type="domain" description="Peptidase M13 C-terminal" evidence="7">
    <location>
        <begin position="744"/>
        <end position="835"/>
    </location>
</feature>
<evidence type="ECO:0000313" key="10">
    <source>
        <dbReference type="Proteomes" id="UP000663828"/>
    </source>
</evidence>
<dbReference type="InterPro" id="IPR042089">
    <property type="entry name" value="Peptidase_M13_dom_2"/>
</dbReference>
<protein>
    <submittedName>
        <fullName evidence="9">Uncharacterized protein</fullName>
    </submittedName>
</protein>
<evidence type="ECO:0000256" key="1">
    <source>
        <dbReference type="ARBA" id="ARBA00001947"/>
    </source>
</evidence>
<evidence type="ECO:0000256" key="6">
    <source>
        <dbReference type="ARBA" id="ARBA00023049"/>
    </source>
</evidence>
<evidence type="ECO:0000259" key="7">
    <source>
        <dbReference type="Pfam" id="PF01431"/>
    </source>
</evidence>
<evidence type="ECO:0000256" key="3">
    <source>
        <dbReference type="ARBA" id="ARBA00022723"/>
    </source>
</evidence>
<evidence type="ECO:0000256" key="5">
    <source>
        <dbReference type="ARBA" id="ARBA00022833"/>
    </source>
</evidence>
<dbReference type="Pfam" id="PF05649">
    <property type="entry name" value="Peptidase_M13_N"/>
    <property type="match status" value="1"/>
</dbReference>
<gene>
    <name evidence="9" type="ORF">XAT740_LOCUS11009</name>
</gene>
<dbReference type="InterPro" id="IPR018497">
    <property type="entry name" value="Peptidase_M13_C"/>
</dbReference>
<keyword evidence="10" id="KW-1185">Reference proteome</keyword>
<dbReference type="AlphaFoldDB" id="A0A814DML9"/>
<comment type="caution">
    <text evidence="9">The sequence shown here is derived from an EMBL/GenBank/DDBJ whole genome shotgun (WGS) entry which is preliminary data.</text>
</comment>
<dbReference type="CDD" id="cd08662">
    <property type="entry name" value="M13"/>
    <property type="match status" value="1"/>
</dbReference>
<dbReference type="Proteomes" id="UP000663828">
    <property type="component" value="Unassembled WGS sequence"/>
</dbReference>
<accession>A0A814DML9</accession>
<evidence type="ECO:0000313" key="9">
    <source>
        <dbReference type="EMBL" id="CAF0957668.1"/>
    </source>
</evidence>
<dbReference type="GO" id="GO:0046872">
    <property type="term" value="F:metal ion binding"/>
    <property type="evidence" value="ECO:0007669"/>
    <property type="project" value="UniProtKB-KW"/>
</dbReference>
<evidence type="ECO:0000256" key="4">
    <source>
        <dbReference type="ARBA" id="ARBA00022801"/>
    </source>
</evidence>
<name>A0A814DML9_ADIRI</name>
<dbReference type="Pfam" id="PF01431">
    <property type="entry name" value="Peptidase_M13"/>
    <property type="match status" value="2"/>
</dbReference>
<organism evidence="9 10">
    <name type="scientific">Adineta ricciae</name>
    <name type="common">Rotifer</name>
    <dbReference type="NCBI Taxonomy" id="249248"/>
    <lineage>
        <taxon>Eukaryota</taxon>
        <taxon>Metazoa</taxon>
        <taxon>Spiralia</taxon>
        <taxon>Gnathifera</taxon>
        <taxon>Rotifera</taxon>
        <taxon>Eurotatoria</taxon>
        <taxon>Bdelloidea</taxon>
        <taxon>Adinetida</taxon>
        <taxon>Adinetidae</taxon>
        <taxon>Adineta</taxon>
    </lineage>
</organism>
<keyword evidence="2" id="KW-0645">Protease</keyword>
<evidence type="ECO:0000256" key="2">
    <source>
        <dbReference type="ARBA" id="ARBA00022670"/>
    </source>
</evidence>
<dbReference type="InterPro" id="IPR024079">
    <property type="entry name" value="MetalloPept_cat_dom_sf"/>
</dbReference>
<proteinExistence type="predicted"/>
<reference evidence="9" key="1">
    <citation type="submission" date="2021-02" db="EMBL/GenBank/DDBJ databases">
        <authorList>
            <person name="Nowell W R."/>
        </authorList>
    </citation>
    <scope>NUCLEOTIDE SEQUENCE</scope>
</reference>
<sequence>MYQINLTFTYILQYPPDSLISDYRLALASDHLRQIERQQISPPSYILQSDYIEKLPHINWPKRDLRASLKTKRLAGALLISTIVLAALLGNAKKSTSTTTATNDELCLTPYCVKAANYILESIDETVNPCENFFEFACGTWLKNNRIPDDAGSQDTFNVLRNQLDNDIVDILTLPLPTGMTNIQCINNTRVLYDSCIDEATIEATGVNTLLSAINTEFGGWPILQNSAWNASTYNLSVLLQKLREYNQNIIYSFGTSIDDQNSTVYFIRVSQSDLALEQRARYDNETSVTIAYRQFIYDLASLLTNVTNTTQLQQDVVDIFEFEKNISRHHLTPAEQRAKQNETVRTTIGNLSQTFTTDFEFTNYLRQVYLSAGVTLNDNDIVSISDLDFLRNASKIVSQSQIRVIQNYVIWRFVMNRVSDLPKRYRLTREAFDREFRGTSSQRARSIVCGSFVNNNMGFAVSKVYVARYFDENAKNQSSEMISNIRNAFIDMVQSSTWMDVDSKKKAIEKAKAIDEQIGYPKYVGDSNTTELERMYSTYTFNGSYISNVLKLLQIKSRESLQRLRETVDRKAWGTSPPTVVNAFYTPSRNQISFPAGILQTPFFHKDAPKYLNYGGIGAVIGHEITHGFDDNGRQFDKDGNRVLWWSQATIDKFIELKTCIVDQYSNYTVAQINKTVNGSQTQGENIADNGGIKEAFNAYKKLSLTTNDINLPGLKKYTSEQLFFIWFARIRCYAEYNDYVAYSYRNWAKTNGNVDRRLPGLTKYSAEQLFFINYGQVWCSKMTNANALNRVLTGVHSPGQFRVIGPTSNFEEFATVFSCKPGQNNSPVNRCSVW</sequence>
<feature type="domain" description="Peptidase M13 N-terminal" evidence="8">
    <location>
        <begin position="129"/>
        <end position="522"/>
    </location>
</feature>
<comment type="cofactor">
    <cofactor evidence="1">
        <name>Zn(2+)</name>
        <dbReference type="ChEBI" id="CHEBI:29105"/>
    </cofactor>
</comment>
<dbReference type="PANTHER" id="PTHR11733:SF133">
    <property type="entry name" value="PHOSPHATE-REGULATING NEUTRAL ENDOPEPTIDASE PHEX"/>
    <property type="match status" value="1"/>
</dbReference>
<dbReference type="PROSITE" id="PS51885">
    <property type="entry name" value="NEPRILYSIN"/>
    <property type="match status" value="1"/>
</dbReference>
<dbReference type="SUPFAM" id="SSF55486">
    <property type="entry name" value="Metalloproteases ('zincins'), catalytic domain"/>
    <property type="match status" value="2"/>
</dbReference>
<dbReference type="InterPro" id="IPR000718">
    <property type="entry name" value="Peptidase_M13"/>
</dbReference>
<keyword evidence="5" id="KW-0862">Zinc</keyword>
<dbReference type="GO" id="GO:0004222">
    <property type="term" value="F:metalloendopeptidase activity"/>
    <property type="evidence" value="ECO:0007669"/>
    <property type="project" value="InterPro"/>
</dbReference>
<keyword evidence="3" id="KW-0479">Metal-binding</keyword>
<dbReference type="InterPro" id="IPR008753">
    <property type="entry name" value="Peptidase_M13_N"/>
</dbReference>
<dbReference type="EMBL" id="CAJNOR010000596">
    <property type="protein sequence ID" value="CAF0957668.1"/>
    <property type="molecule type" value="Genomic_DNA"/>
</dbReference>
<dbReference type="Gene3D" id="1.10.1380.10">
    <property type="entry name" value="Neutral endopeptidase , domain2"/>
    <property type="match status" value="1"/>
</dbReference>
<dbReference type="GO" id="GO:0016485">
    <property type="term" value="P:protein processing"/>
    <property type="evidence" value="ECO:0007669"/>
    <property type="project" value="TreeGrafter"/>
</dbReference>
<feature type="domain" description="Peptidase M13 C-terminal" evidence="7">
    <location>
        <begin position="583"/>
        <end position="736"/>
    </location>
</feature>
<dbReference type="PRINTS" id="PR00786">
    <property type="entry name" value="NEPRILYSIN"/>
</dbReference>
<dbReference type="GO" id="GO:0005886">
    <property type="term" value="C:plasma membrane"/>
    <property type="evidence" value="ECO:0007669"/>
    <property type="project" value="TreeGrafter"/>
</dbReference>
<keyword evidence="6" id="KW-0482">Metalloprotease</keyword>
<dbReference type="PANTHER" id="PTHR11733">
    <property type="entry name" value="ZINC METALLOPROTEASE FAMILY M13 NEPRILYSIN-RELATED"/>
    <property type="match status" value="1"/>
</dbReference>